<accession>A0A9P5ZL11</accession>
<name>A0A9P5ZL11_PLEER</name>
<evidence type="ECO:0000313" key="1">
    <source>
        <dbReference type="EMBL" id="KAF9487741.1"/>
    </source>
</evidence>
<gene>
    <name evidence="1" type="ORF">BDN71DRAFT_599220</name>
</gene>
<proteinExistence type="predicted"/>
<protein>
    <submittedName>
        <fullName evidence="1">Uncharacterized protein</fullName>
    </submittedName>
</protein>
<dbReference type="Proteomes" id="UP000807025">
    <property type="component" value="Unassembled WGS sequence"/>
</dbReference>
<keyword evidence="2" id="KW-1185">Reference proteome</keyword>
<sequence length="250" mass="28117">MDEVIWPLRHLPKLAIALPVTHCSKWYVDGWVVDFVGHAFWPHQPKVYIIPARTSRKCRIQLLDIESKFVGSISSPMAAYLPSYGRPQGAYAPSGDWTVKDPAQALQVFLMVDPAARRSRTGVAKTPKDSHWMLAWHVGTTLSGHEAHRRCHLRQDPGVPHLTNWGVLTGAVENHELKRLVRVPLAILEKDSRLKLEAIANTTQVRVPDGRWNCQDWCMEVLNQAVRARIFSPAVVQAAITSAQQVPLHD</sequence>
<dbReference type="OrthoDB" id="37659at2759"/>
<dbReference type="AlphaFoldDB" id="A0A9P5ZL11"/>
<dbReference type="EMBL" id="MU154753">
    <property type="protein sequence ID" value="KAF9487741.1"/>
    <property type="molecule type" value="Genomic_DNA"/>
</dbReference>
<reference evidence="1" key="1">
    <citation type="submission" date="2020-11" db="EMBL/GenBank/DDBJ databases">
        <authorList>
            <consortium name="DOE Joint Genome Institute"/>
            <person name="Ahrendt S."/>
            <person name="Riley R."/>
            <person name="Andreopoulos W."/>
            <person name="Labutti K."/>
            <person name="Pangilinan J."/>
            <person name="Ruiz-Duenas F.J."/>
            <person name="Barrasa J.M."/>
            <person name="Sanchez-Garcia M."/>
            <person name="Camarero S."/>
            <person name="Miyauchi S."/>
            <person name="Serrano A."/>
            <person name="Linde D."/>
            <person name="Babiker R."/>
            <person name="Drula E."/>
            <person name="Ayuso-Fernandez I."/>
            <person name="Pacheco R."/>
            <person name="Padilla G."/>
            <person name="Ferreira P."/>
            <person name="Barriuso J."/>
            <person name="Kellner H."/>
            <person name="Castanera R."/>
            <person name="Alfaro M."/>
            <person name="Ramirez L."/>
            <person name="Pisabarro A.G."/>
            <person name="Kuo A."/>
            <person name="Tritt A."/>
            <person name="Lipzen A."/>
            <person name="He G."/>
            <person name="Yan M."/>
            <person name="Ng V."/>
            <person name="Cullen D."/>
            <person name="Martin F."/>
            <person name="Rosso M.-N."/>
            <person name="Henrissat B."/>
            <person name="Hibbett D."/>
            <person name="Martinez A.T."/>
            <person name="Grigoriev I.V."/>
        </authorList>
    </citation>
    <scope>NUCLEOTIDE SEQUENCE</scope>
    <source>
        <strain evidence="1">ATCC 90797</strain>
    </source>
</reference>
<comment type="caution">
    <text evidence="1">The sequence shown here is derived from an EMBL/GenBank/DDBJ whole genome shotgun (WGS) entry which is preliminary data.</text>
</comment>
<organism evidence="1 2">
    <name type="scientific">Pleurotus eryngii</name>
    <name type="common">Boletus of the steppes</name>
    <dbReference type="NCBI Taxonomy" id="5323"/>
    <lineage>
        <taxon>Eukaryota</taxon>
        <taxon>Fungi</taxon>
        <taxon>Dikarya</taxon>
        <taxon>Basidiomycota</taxon>
        <taxon>Agaricomycotina</taxon>
        <taxon>Agaricomycetes</taxon>
        <taxon>Agaricomycetidae</taxon>
        <taxon>Agaricales</taxon>
        <taxon>Pleurotineae</taxon>
        <taxon>Pleurotaceae</taxon>
        <taxon>Pleurotus</taxon>
    </lineage>
</organism>
<evidence type="ECO:0000313" key="2">
    <source>
        <dbReference type="Proteomes" id="UP000807025"/>
    </source>
</evidence>